<gene>
    <name evidence="1" type="ORF">RY67_598</name>
</gene>
<sequence length="38" mass="4465">MFWAIVSPSTYTECIELLIVMVEEMEYVALVPRVGWMK</sequence>
<dbReference type="Proteomes" id="UP000067206">
    <property type="component" value="Chromosome"/>
</dbReference>
<accession>A0A0M4LT93</accession>
<name>A0A0M4LT93_BIFLI</name>
<evidence type="ECO:0000313" key="1">
    <source>
        <dbReference type="EMBL" id="ALE08656.1"/>
    </source>
</evidence>
<evidence type="ECO:0000313" key="2">
    <source>
        <dbReference type="Proteomes" id="UP000067206"/>
    </source>
</evidence>
<dbReference type="EMBL" id="CP010411">
    <property type="protein sequence ID" value="ALE08656.1"/>
    <property type="molecule type" value="Genomic_DNA"/>
</dbReference>
<proteinExistence type="predicted"/>
<organism evidence="1 2">
    <name type="scientific">Bifidobacterium longum subsp. infantis</name>
    <dbReference type="NCBI Taxonomy" id="1682"/>
    <lineage>
        <taxon>Bacteria</taxon>
        <taxon>Bacillati</taxon>
        <taxon>Actinomycetota</taxon>
        <taxon>Actinomycetes</taxon>
        <taxon>Bifidobacteriales</taxon>
        <taxon>Bifidobacteriaceae</taxon>
        <taxon>Bifidobacterium</taxon>
    </lineage>
</organism>
<protein>
    <submittedName>
        <fullName evidence="1">Uncharacterized protein</fullName>
    </submittedName>
</protein>
<dbReference type="AlphaFoldDB" id="A0A0M4LT93"/>
<reference evidence="1 2" key="1">
    <citation type="submission" date="2014-12" db="EMBL/GenBank/DDBJ databases">
        <title>Complete genome sequence of Bifidobacterium longum subsp. infantis BT1.</title>
        <authorList>
            <person name="Kim J.F."/>
            <person name="Kwak M.-J."/>
        </authorList>
    </citation>
    <scope>NUCLEOTIDE SEQUENCE [LARGE SCALE GENOMIC DNA]</scope>
    <source>
        <strain evidence="1 2">BT1</strain>
    </source>
</reference>